<feature type="site" description="Raises pKa of active site His" evidence="4">
    <location>
        <position position="145"/>
    </location>
</feature>
<reference evidence="7 8" key="1">
    <citation type="submission" date="2019-08" db="EMBL/GenBank/DDBJ databases">
        <title>In-depth cultivation of the pig gut microbiome towards novel bacterial diversity and tailored functional studies.</title>
        <authorList>
            <person name="Wylensek D."/>
            <person name="Hitch T.C.A."/>
            <person name="Clavel T."/>
        </authorList>
    </citation>
    <scope>NUCLEOTIDE SEQUENCE [LARGE SCALE GENOMIC DNA]</scope>
    <source>
        <strain evidence="7 8">Oil-RF-744-WCA-WT-10</strain>
    </source>
</reference>
<dbReference type="PANTHER" id="PTHR43369">
    <property type="entry name" value="PHOSPHORIBOSYLGLYCINAMIDE FORMYLTRANSFERASE"/>
    <property type="match status" value="1"/>
</dbReference>
<keyword evidence="5" id="KW-0472">Membrane</keyword>
<evidence type="ECO:0000313" key="7">
    <source>
        <dbReference type="EMBL" id="MSS17317.1"/>
    </source>
</evidence>
<dbReference type="RefSeq" id="WP_154327132.1">
    <property type="nucleotide sequence ID" value="NZ_CP045696.1"/>
</dbReference>
<evidence type="ECO:0000256" key="5">
    <source>
        <dbReference type="SAM" id="Phobius"/>
    </source>
</evidence>
<dbReference type="Pfam" id="PF00551">
    <property type="entry name" value="Formyl_trans_N"/>
    <property type="match status" value="1"/>
</dbReference>
<dbReference type="SUPFAM" id="SSF53328">
    <property type="entry name" value="Formyltransferase"/>
    <property type="match status" value="1"/>
</dbReference>
<feature type="transmembrane region" description="Helical" evidence="5">
    <location>
        <begin position="76"/>
        <end position="96"/>
    </location>
</feature>
<feature type="domain" description="Formyl transferase N-terminal" evidence="6">
    <location>
        <begin position="3"/>
        <end position="182"/>
    </location>
</feature>
<dbReference type="AlphaFoldDB" id="A0A6L5XCH3"/>
<dbReference type="Proteomes" id="UP000483362">
    <property type="component" value="Unassembled WGS sequence"/>
</dbReference>
<proteinExistence type="inferred from homology"/>
<dbReference type="InterPro" id="IPR036477">
    <property type="entry name" value="Formyl_transf_N_sf"/>
</dbReference>
<feature type="binding site" evidence="4">
    <location>
        <begin position="12"/>
        <end position="14"/>
    </location>
    <ligand>
        <name>N(1)-(5-phospho-beta-D-ribosyl)glycinamide</name>
        <dbReference type="ChEBI" id="CHEBI:143788"/>
    </ligand>
</feature>
<dbReference type="EMBL" id="VULT01000007">
    <property type="protein sequence ID" value="MSS17317.1"/>
    <property type="molecule type" value="Genomic_DNA"/>
</dbReference>
<sequence>MVNIAVFASGNGTNCENIINHFAHSSQARVALVVCNKAQAPVVERARRLGVTAAIVPRQALNDPATMLELLSRHHVELIVLAGFLLMVPAFLIQAYPHAIINIHPALLPRHGGKGMYGPHVHEAVWKARDKETGMTVHWVTEQCDGGGIIAQYRVALSPADTPETIAQKEHELEMKYFPQVIERVIASLQRQQA</sequence>
<comment type="function">
    <text evidence="4">Catalyzes the transfer of a formyl group from 10-formyltetrahydrofolate to 5-phospho-ribosyl-glycinamide (GAR), producing 5-phospho-ribosyl-N-formylglycinamide (FGAR) and tetrahydrofolate.</text>
</comment>
<comment type="similarity">
    <text evidence="4">Belongs to the GART family.</text>
</comment>
<comment type="caution">
    <text evidence="7">The sequence shown here is derived from an EMBL/GenBank/DDBJ whole genome shotgun (WGS) entry which is preliminary data.</text>
</comment>
<comment type="catalytic activity">
    <reaction evidence="4">
        <text>N(1)-(5-phospho-beta-D-ribosyl)glycinamide + (6R)-10-formyltetrahydrofolate = N(2)-formyl-N(1)-(5-phospho-beta-D-ribosyl)glycinamide + (6S)-5,6,7,8-tetrahydrofolate + H(+)</text>
        <dbReference type="Rhea" id="RHEA:15053"/>
        <dbReference type="ChEBI" id="CHEBI:15378"/>
        <dbReference type="ChEBI" id="CHEBI:57453"/>
        <dbReference type="ChEBI" id="CHEBI:143788"/>
        <dbReference type="ChEBI" id="CHEBI:147286"/>
        <dbReference type="ChEBI" id="CHEBI:195366"/>
        <dbReference type="EC" id="2.1.2.2"/>
    </reaction>
</comment>
<keyword evidence="8" id="KW-1185">Reference proteome</keyword>
<organism evidence="7 8">
    <name type="scientific">Sodaliphilus pleomorphus</name>
    <dbReference type="NCBI Taxonomy" id="2606626"/>
    <lineage>
        <taxon>Bacteria</taxon>
        <taxon>Pseudomonadati</taxon>
        <taxon>Bacteroidota</taxon>
        <taxon>Bacteroidia</taxon>
        <taxon>Bacteroidales</taxon>
        <taxon>Muribaculaceae</taxon>
        <taxon>Sodaliphilus</taxon>
    </lineage>
</organism>
<accession>A0A6L5XCH3</accession>
<dbReference type="CDD" id="cd08645">
    <property type="entry name" value="FMT_core_GART"/>
    <property type="match status" value="1"/>
</dbReference>
<evidence type="ECO:0000256" key="2">
    <source>
        <dbReference type="ARBA" id="ARBA00022679"/>
    </source>
</evidence>
<gene>
    <name evidence="4" type="primary">purN</name>
    <name evidence="7" type="ORF">FYJ29_06010</name>
</gene>
<keyword evidence="5" id="KW-0812">Transmembrane</keyword>
<keyword evidence="2 4" id="KW-0808">Transferase</keyword>
<feature type="binding site" evidence="4">
    <location>
        <position position="102"/>
    </location>
    <ligand>
        <name>(6R)-10-formyltetrahydrofolate</name>
        <dbReference type="ChEBI" id="CHEBI:195366"/>
    </ligand>
</feature>
<evidence type="ECO:0000313" key="8">
    <source>
        <dbReference type="Proteomes" id="UP000483362"/>
    </source>
</evidence>
<feature type="binding site" evidence="4">
    <location>
        <position position="58"/>
    </location>
    <ligand>
        <name>(6R)-10-formyltetrahydrofolate</name>
        <dbReference type="ChEBI" id="CHEBI:195366"/>
    </ligand>
</feature>
<comment type="caution">
    <text evidence="4">Lacks conserved residue(s) required for the propagation of feature annotation.</text>
</comment>
<dbReference type="GO" id="GO:0005829">
    <property type="term" value="C:cytosol"/>
    <property type="evidence" value="ECO:0007669"/>
    <property type="project" value="TreeGrafter"/>
</dbReference>
<dbReference type="InterPro" id="IPR002376">
    <property type="entry name" value="Formyl_transf_N"/>
</dbReference>
<dbReference type="InterPro" id="IPR004607">
    <property type="entry name" value="GART"/>
</dbReference>
<dbReference type="EC" id="2.1.2.2" evidence="4"/>
<dbReference type="GO" id="GO:0004644">
    <property type="term" value="F:phosphoribosylglycinamide formyltransferase activity"/>
    <property type="evidence" value="ECO:0007669"/>
    <property type="project" value="UniProtKB-UniRule"/>
</dbReference>
<protein>
    <recommendedName>
        <fullName evidence="4">Phosphoribosylglycinamide formyltransferase</fullName>
        <ecNumber evidence="4">2.1.2.2</ecNumber>
    </recommendedName>
    <alternativeName>
        <fullName evidence="4">5'-phosphoribosylglycinamide transformylase</fullName>
    </alternativeName>
    <alternativeName>
        <fullName evidence="4">GAR transformylase</fullName>
        <shortName evidence="4">GART</shortName>
    </alternativeName>
</protein>
<evidence type="ECO:0000259" key="6">
    <source>
        <dbReference type="Pfam" id="PF00551"/>
    </source>
</evidence>
<dbReference type="UniPathway" id="UPA00074">
    <property type="reaction ID" value="UER00126"/>
</dbReference>
<feature type="active site" description="Proton donor" evidence="4">
    <location>
        <position position="104"/>
    </location>
</feature>
<dbReference type="Gene3D" id="3.40.50.170">
    <property type="entry name" value="Formyl transferase, N-terminal domain"/>
    <property type="match status" value="1"/>
</dbReference>
<keyword evidence="3 4" id="KW-0658">Purine biosynthesis</keyword>
<evidence type="ECO:0000256" key="4">
    <source>
        <dbReference type="HAMAP-Rule" id="MF_01930"/>
    </source>
</evidence>
<evidence type="ECO:0000256" key="1">
    <source>
        <dbReference type="ARBA" id="ARBA00005054"/>
    </source>
</evidence>
<keyword evidence="5" id="KW-1133">Transmembrane helix</keyword>
<dbReference type="HAMAP" id="MF_01930">
    <property type="entry name" value="PurN"/>
    <property type="match status" value="1"/>
</dbReference>
<dbReference type="GO" id="GO:0006189">
    <property type="term" value="P:'de novo' IMP biosynthetic process"/>
    <property type="evidence" value="ECO:0007669"/>
    <property type="project" value="UniProtKB-UniRule"/>
</dbReference>
<comment type="pathway">
    <text evidence="1 4">Purine metabolism; IMP biosynthesis via de novo pathway; N(2)-formyl-N(1)-(5-phospho-D-ribosyl)glycinamide from N(1)-(5-phospho-D-ribosyl)glycinamide (10-formyl THF route): step 1/1.</text>
</comment>
<dbReference type="PANTHER" id="PTHR43369:SF2">
    <property type="entry name" value="PHOSPHORIBOSYLGLYCINAMIDE FORMYLTRANSFERASE"/>
    <property type="match status" value="1"/>
</dbReference>
<name>A0A6L5XCH3_9BACT</name>
<evidence type="ECO:0000256" key="3">
    <source>
        <dbReference type="ARBA" id="ARBA00022755"/>
    </source>
</evidence>